<evidence type="ECO:0000313" key="3">
    <source>
        <dbReference type="Proteomes" id="UP001152888"/>
    </source>
</evidence>
<dbReference type="InterPro" id="IPR025750">
    <property type="entry name" value="DPF1-3_N"/>
</dbReference>
<proteinExistence type="predicted"/>
<dbReference type="Proteomes" id="UP001152888">
    <property type="component" value="Unassembled WGS sequence"/>
</dbReference>
<dbReference type="OrthoDB" id="6769577at2759"/>
<dbReference type="Pfam" id="PF14051">
    <property type="entry name" value="DPF1-3_N"/>
    <property type="match status" value="1"/>
</dbReference>
<feature type="domain" description="DPF1-3 N-terminal" evidence="1">
    <location>
        <begin position="9"/>
        <end position="71"/>
    </location>
</feature>
<reference evidence="2" key="1">
    <citation type="submission" date="2022-03" db="EMBL/GenBank/DDBJ databases">
        <authorList>
            <person name="Sayadi A."/>
        </authorList>
    </citation>
    <scope>NUCLEOTIDE SEQUENCE</scope>
</reference>
<keyword evidence="3" id="KW-1185">Reference proteome</keyword>
<accession>A0A9P0LN02</accession>
<gene>
    <name evidence="2" type="ORF">ACAOBT_LOCUS24868</name>
</gene>
<sequence length="120" mass="14122">CFCPRIFLNDSAYKEILESSVNYNTRLCIERRLRLPFFDTQTGVAQNHASLYMNRRQRMPGLLPGQIYTYPRLLLCHAQRTLNILGNRWSNSRVVNKRRKKWSNFASGCFRHSSKKILGL</sequence>
<name>A0A9P0LN02_ACAOB</name>
<protein>
    <recommendedName>
        <fullName evidence="1">DPF1-3 N-terminal domain-containing protein</fullName>
    </recommendedName>
</protein>
<dbReference type="EMBL" id="CAKOFQ010007359">
    <property type="protein sequence ID" value="CAH1999222.1"/>
    <property type="molecule type" value="Genomic_DNA"/>
</dbReference>
<organism evidence="2 3">
    <name type="scientific">Acanthoscelides obtectus</name>
    <name type="common">Bean weevil</name>
    <name type="synonym">Bruchus obtectus</name>
    <dbReference type="NCBI Taxonomy" id="200917"/>
    <lineage>
        <taxon>Eukaryota</taxon>
        <taxon>Metazoa</taxon>
        <taxon>Ecdysozoa</taxon>
        <taxon>Arthropoda</taxon>
        <taxon>Hexapoda</taxon>
        <taxon>Insecta</taxon>
        <taxon>Pterygota</taxon>
        <taxon>Neoptera</taxon>
        <taxon>Endopterygota</taxon>
        <taxon>Coleoptera</taxon>
        <taxon>Polyphaga</taxon>
        <taxon>Cucujiformia</taxon>
        <taxon>Chrysomeloidea</taxon>
        <taxon>Chrysomelidae</taxon>
        <taxon>Bruchinae</taxon>
        <taxon>Bruchini</taxon>
        <taxon>Acanthoscelides</taxon>
    </lineage>
</organism>
<evidence type="ECO:0000259" key="1">
    <source>
        <dbReference type="Pfam" id="PF14051"/>
    </source>
</evidence>
<dbReference type="AlphaFoldDB" id="A0A9P0LN02"/>
<comment type="caution">
    <text evidence="2">The sequence shown here is derived from an EMBL/GenBank/DDBJ whole genome shotgun (WGS) entry which is preliminary data.</text>
</comment>
<feature type="non-terminal residue" evidence="2">
    <location>
        <position position="120"/>
    </location>
</feature>
<evidence type="ECO:0000313" key="2">
    <source>
        <dbReference type="EMBL" id="CAH1999222.1"/>
    </source>
</evidence>